<dbReference type="NCBIfam" id="TIGR01056">
    <property type="entry name" value="topB"/>
    <property type="match status" value="1"/>
</dbReference>
<dbReference type="InterPro" id="IPR023405">
    <property type="entry name" value="Topo_IA_core_domain"/>
</dbReference>
<gene>
    <name evidence="15" type="ORF">AWU65_03810</name>
</gene>
<dbReference type="GO" id="GO:0007059">
    <property type="term" value="P:chromosome segregation"/>
    <property type="evidence" value="ECO:0007669"/>
    <property type="project" value="UniProtKB-KW"/>
</dbReference>
<dbReference type="SMART" id="SM00436">
    <property type="entry name" value="TOP1Bc"/>
    <property type="match status" value="1"/>
</dbReference>
<dbReference type="PROSITE" id="PS50880">
    <property type="entry name" value="TOPRIM"/>
    <property type="match status" value="1"/>
</dbReference>
<keyword evidence="7" id="KW-0799">Topoisomerase</keyword>
<comment type="subcellular location">
    <subcellularLocation>
        <location evidence="1">Membrane</location>
        <topology evidence="1">Multi-pass membrane protein</topology>
    </subcellularLocation>
</comment>
<sequence length="1371" mass="153924">MKVVLAEKKIQAEELAKPFPHKSAQGYIELKPCSVFPKGGVIVWASGHLIGLAEPEEYDSKYEKWNLHDLPIIPNQFKHRVDRSKAGLFSIIKRFVTDPKVSEVIIATDPGREGELIAGLILRQAGNKKPVKRLWTSSLAKTAVEHAFHNLLPESSKKNLYYEAYSRSCADWLVGMNTSRLYTILLKSKGSVSEGSFSTGRVQTPLLSLIVEREIAIESFVSKPFWQVIADFEVNGKRYQGQWYKDAMVNLPVQKLSLDLVQACQGKVVDIRDIKKEQKQYNPPLLHNLSSLQTLVNKRYRYSPQDVLKIVQGLYERGIVSYPRSDSQYVTEDEAITFPSILEKLRALHPYGSILPAPLQSLIGNKRYVNPEKVSDHYAIIPTENVPNLSDLDDRERNVYDLIARSLIAAHYNKAIFDHTTIITYVDAKFSFISKGKVTVQEGWRRVLYPHGENEENELEPVEQALPVLSIGEQGVAASVTSKEGKTKPPKRYTEGDLIALMKGAGKSLENQELEKILQSTDGLGTEATRSGMIGRLKEQKYIEIKKNMVYTTSKGRTLIQAIGASILASAEMTGQWEMKLREVGAGTKKHTDFIEEAKKLTLQLVQEGYISVQHMGIQAPNATPAHPTSQQQLDRAKTTIGSRSSIEKSSPMTARESVHAQTRPTTQDKKSAIQQPNTTPIPSTQAFIQLDDELYPRAIWEVLRAKQASVSILQRRIMRGYTECAKLIDRMEQEGIIGPYRGSEPRQILIDSREFQKRFPSNARALESQAPSGAVNNQNQTQHRENSSNFEQDQNIFPQLSRKPAMYEQGQAEKRVDDVASQKTTPSVSPLANLNEDHRGAYPPSAGIQDNKLHMQEETRVTNYNTGHENRVPLQMSGENNNGPEQRETPGYQRPSLNMHDLGHCPKCHTALVVDKGKFYGCSAYKDTQCKFTISKMILGVEISKEDIQALLNKGETIIKEGFKRRNSEEYFNAALVLKEGGEIEFKRPEPKTLKLPTSLLRVQSNQQPVEGNKEEIEWIENVTAVIKMPAKVKNVSYGPKVIRYELLPETLKINISNYRRYLDNLKAALQAEKITLYSPIPGTNLVGIEVPNKNPYVVNLRSMLENRDFLIKRNALSFPIGVDMVGKPVIADLADMPHVLIAGTTGSGKSVGINSLIVSLLYGLDPDELKFVMIDPKRVELIVYSGLPHLFTPIITDPQQAVRALNKLTDEMDKRYDLFQKAGVRNIQAYNEQLLKRDPYAKKMPYIVLIIDELADLMMTAAGDVEHFIQRLSQLARASGIHMVVATQRPTKQFLSPNIKSNLPVRIAFAVAAGNDSLVILDESGAEDLLGKGDMFFKPNGGSKQRLVSAYVSDEEIEKVVNYIKQKYR</sequence>
<dbReference type="GO" id="GO:0003917">
    <property type="term" value="F:DNA topoisomerase type I (single strand cut, ATP-independent) activity"/>
    <property type="evidence" value="ECO:0007669"/>
    <property type="project" value="InterPro"/>
</dbReference>
<dbReference type="GO" id="GO:0016020">
    <property type="term" value="C:membrane"/>
    <property type="evidence" value="ECO:0007669"/>
    <property type="project" value="UniProtKB-SubCell"/>
</dbReference>
<evidence type="ECO:0000256" key="8">
    <source>
        <dbReference type="ARBA" id="ARBA00023125"/>
    </source>
</evidence>
<dbReference type="PROSITE" id="PS50901">
    <property type="entry name" value="FTSK"/>
    <property type="match status" value="1"/>
</dbReference>
<evidence type="ECO:0000256" key="1">
    <source>
        <dbReference type="ARBA" id="ARBA00004141"/>
    </source>
</evidence>
<dbReference type="InterPro" id="IPR013826">
    <property type="entry name" value="Topo_IA_cen_sub3"/>
</dbReference>
<dbReference type="Pfam" id="PF13342">
    <property type="entry name" value="Toprim_Crpt"/>
    <property type="match status" value="1"/>
</dbReference>
<keyword evidence="4" id="KW-0159">Chromosome partition</keyword>
<dbReference type="CDD" id="cd03362">
    <property type="entry name" value="TOPRIM_TopoIA_TopoIII"/>
    <property type="match status" value="1"/>
</dbReference>
<dbReference type="CDD" id="cd01127">
    <property type="entry name" value="TrwB_TraG_TraD_VirD4"/>
    <property type="match status" value="1"/>
</dbReference>
<dbReference type="SMART" id="SM00493">
    <property type="entry name" value="TOPRIM"/>
    <property type="match status" value="1"/>
</dbReference>
<dbReference type="InterPro" id="IPR013497">
    <property type="entry name" value="Topo_IA_cen"/>
</dbReference>
<dbReference type="PANTHER" id="PTHR22683">
    <property type="entry name" value="SPORULATION PROTEIN RELATED"/>
    <property type="match status" value="1"/>
</dbReference>
<dbReference type="OrthoDB" id="9803554at2"/>
<feature type="compositionally biased region" description="Polar residues" evidence="11">
    <location>
        <begin position="770"/>
        <end position="795"/>
    </location>
</feature>
<keyword evidence="6" id="KW-0460">Magnesium</keyword>
<dbReference type="InterPro" id="IPR023406">
    <property type="entry name" value="Topo_IA_AS"/>
</dbReference>
<dbReference type="Gene3D" id="1.10.10.10">
    <property type="entry name" value="Winged helix-like DNA-binding domain superfamily/Winged helix DNA-binding domain"/>
    <property type="match status" value="1"/>
</dbReference>
<evidence type="ECO:0000256" key="7">
    <source>
        <dbReference type="ARBA" id="ARBA00023029"/>
    </source>
</evidence>
<dbReference type="Pfam" id="PF01131">
    <property type="entry name" value="Topoisom_bac"/>
    <property type="match status" value="1"/>
</dbReference>
<dbReference type="PANTHER" id="PTHR22683:SF41">
    <property type="entry name" value="DNA TRANSLOCASE FTSK"/>
    <property type="match status" value="1"/>
</dbReference>
<reference evidence="15" key="1">
    <citation type="journal article" date="2016" name="Genome Announc.">
        <title>Draft genomes of two strains of Paenibacillus glucanolyticus with capability to degrade lignocellulose.</title>
        <authorList>
            <person name="Mathews S.L."/>
            <person name="Pawlak J."/>
            <person name="Grunden A.M."/>
        </authorList>
    </citation>
    <scope>NUCLEOTIDE SEQUENCE [LARGE SCALE GENOMIC DNA]</scope>
    <source>
        <strain evidence="15">SLM1</strain>
    </source>
</reference>
<dbReference type="EMBL" id="LWMH01000001">
    <property type="protein sequence ID" value="KZS45117.1"/>
    <property type="molecule type" value="Genomic_DNA"/>
</dbReference>
<feature type="region of interest" description="Disordered" evidence="11">
    <location>
        <begin position="765"/>
        <end position="795"/>
    </location>
</feature>
<evidence type="ECO:0008006" key="17">
    <source>
        <dbReference type="Google" id="ProtNLM"/>
    </source>
</evidence>
<evidence type="ECO:0000256" key="6">
    <source>
        <dbReference type="ARBA" id="ARBA00022842"/>
    </source>
</evidence>
<dbReference type="InterPro" id="IPR003593">
    <property type="entry name" value="AAA+_ATPase"/>
</dbReference>
<name>A0A163GRU3_9BACL</name>
<dbReference type="PROSITE" id="PS00396">
    <property type="entry name" value="TOPO_IA_1"/>
    <property type="match status" value="1"/>
</dbReference>
<evidence type="ECO:0000259" key="14">
    <source>
        <dbReference type="PROSITE" id="PS52039"/>
    </source>
</evidence>
<evidence type="ECO:0000256" key="9">
    <source>
        <dbReference type="ARBA" id="ARBA00023235"/>
    </source>
</evidence>
<dbReference type="SMART" id="SM00382">
    <property type="entry name" value="AAA"/>
    <property type="match status" value="1"/>
</dbReference>
<dbReference type="Gene3D" id="3.40.50.300">
    <property type="entry name" value="P-loop containing nucleotide triphosphate hydrolases"/>
    <property type="match status" value="1"/>
</dbReference>
<dbReference type="InterPro" id="IPR003602">
    <property type="entry name" value="Topo_IA_DNA-bd_dom"/>
</dbReference>
<feature type="compositionally biased region" description="Polar residues" evidence="11">
    <location>
        <begin position="822"/>
        <end position="833"/>
    </location>
</feature>
<evidence type="ECO:0000256" key="2">
    <source>
        <dbReference type="ARBA" id="ARBA00006474"/>
    </source>
</evidence>
<comment type="similarity">
    <text evidence="2">Belongs to the FtsK/SpoIIIE/SftA family.</text>
</comment>
<proteinExistence type="inferred from homology"/>
<dbReference type="SUPFAM" id="SSF56712">
    <property type="entry name" value="Prokaryotic type I DNA topoisomerase"/>
    <property type="match status" value="1"/>
</dbReference>
<dbReference type="GO" id="GO:0003677">
    <property type="term" value="F:DNA binding"/>
    <property type="evidence" value="ECO:0007669"/>
    <property type="project" value="UniProtKB-KW"/>
</dbReference>
<dbReference type="Gene3D" id="1.10.290.10">
    <property type="entry name" value="Topoisomerase I, domain 4"/>
    <property type="match status" value="1"/>
</dbReference>
<dbReference type="InterPro" id="IPR005738">
    <property type="entry name" value="TopoIII"/>
</dbReference>
<feature type="compositionally biased region" description="Polar residues" evidence="11">
    <location>
        <begin position="673"/>
        <end position="683"/>
    </location>
</feature>
<feature type="domain" description="Toprim" evidence="12">
    <location>
        <begin position="1"/>
        <end position="140"/>
    </location>
</feature>
<keyword evidence="5 10" id="KW-0067">ATP-binding</keyword>
<dbReference type="Pfam" id="PF17854">
    <property type="entry name" value="FtsK_alpha"/>
    <property type="match status" value="1"/>
</dbReference>
<feature type="compositionally biased region" description="Polar residues" evidence="11">
    <location>
        <begin position="627"/>
        <end position="653"/>
    </location>
</feature>
<dbReference type="Gene3D" id="3.30.980.40">
    <property type="match status" value="1"/>
</dbReference>
<evidence type="ECO:0000256" key="5">
    <source>
        <dbReference type="ARBA" id="ARBA00022840"/>
    </source>
</evidence>
<feature type="region of interest" description="Disordered" evidence="11">
    <location>
        <begin position="809"/>
        <end position="849"/>
    </location>
</feature>
<evidence type="ECO:0000313" key="15">
    <source>
        <dbReference type="EMBL" id="KZS45117.1"/>
    </source>
</evidence>
<dbReference type="Pfam" id="PF01580">
    <property type="entry name" value="FtsK_SpoIIIE"/>
    <property type="match status" value="1"/>
</dbReference>
<keyword evidence="9" id="KW-0413">Isomerase</keyword>
<evidence type="ECO:0000313" key="16">
    <source>
        <dbReference type="Proteomes" id="UP000076796"/>
    </source>
</evidence>
<dbReference type="SUPFAM" id="SSF46785">
    <property type="entry name" value="Winged helix' DNA-binding domain"/>
    <property type="match status" value="1"/>
</dbReference>
<dbReference type="PRINTS" id="PR00417">
    <property type="entry name" value="PRTPISMRASEI"/>
</dbReference>
<feature type="region of interest" description="Disordered" evidence="11">
    <location>
        <begin position="621"/>
        <end position="683"/>
    </location>
</feature>
<feature type="binding site" evidence="10">
    <location>
        <begin position="1145"/>
        <end position="1152"/>
    </location>
    <ligand>
        <name>ATP</name>
        <dbReference type="ChEBI" id="CHEBI:30616"/>
    </ligand>
</feature>
<dbReference type="InterPro" id="IPR003601">
    <property type="entry name" value="Topo_IA_2"/>
</dbReference>
<dbReference type="Gene3D" id="2.70.20.10">
    <property type="entry name" value="Topoisomerase I, domain 3"/>
    <property type="match status" value="1"/>
</dbReference>
<comment type="caution">
    <text evidence="15">The sequence shown here is derived from an EMBL/GenBank/DDBJ whole genome shotgun (WGS) entry which is preliminary data.</text>
</comment>
<dbReference type="InterPro" id="IPR013825">
    <property type="entry name" value="Topo_IA_cen_sub2"/>
</dbReference>
<dbReference type="InterPro" id="IPR013824">
    <property type="entry name" value="Topo_IA_cen_sub1"/>
</dbReference>
<dbReference type="InterPro" id="IPR025589">
    <property type="entry name" value="Toprim_C_rpt"/>
</dbReference>
<dbReference type="Gene3D" id="3.40.50.140">
    <property type="match status" value="1"/>
</dbReference>
<feature type="compositionally biased region" description="Basic and acidic residues" evidence="11">
    <location>
        <begin position="812"/>
        <end position="821"/>
    </location>
</feature>
<keyword evidence="3 10" id="KW-0547">Nucleotide-binding</keyword>
<dbReference type="InterPro" id="IPR036388">
    <property type="entry name" value="WH-like_DNA-bd_sf"/>
</dbReference>
<evidence type="ECO:0000256" key="4">
    <source>
        <dbReference type="ARBA" id="ARBA00022829"/>
    </source>
</evidence>
<dbReference type="SUPFAM" id="SSF52540">
    <property type="entry name" value="P-loop containing nucleoside triphosphate hydrolases"/>
    <property type="match status" value="1"/>
</dbReference>
<dbReference type="PROSITE" id="PS52039">
    <property type="entry name" value="TOPO_IA_2"/>
    <property type="match status" value="1"/>
</dbReference>
<dbReference type="InterPro" id="IPR034144">
    <property type="entry name" value="TOPRIM_TopoIII"/>
</dbReference>
<dbReference type="SMART" id="SM00843">
    <property type="entry name" value="Ftsk_gamma"/>
    <property type="match status" value="1"/>
</dbReference>
<dbReference type="InterPro" id="IPR041027">
    <property type="entry name" value="FtsK_alpha"/>
</dbReference>
<evidence type="ECO:0000256" key="11">
    <source>
        <dbReference type="SAM" id="MobiDB-lite"/>
    </source>
</evidence>
<dbReference type="InterPro" id="IPR050206">
    <property type="entry name" value="FtsK/SpoIIIE/SftA"/>
</dbReference>
<organism evidence="15 16">
    <name type="scientific">Paenibacillus glucanolyticus</name>
    <dbReference type="NCBI Taxonomy" id="59843"/>
    <lineage>
        <taxon>Bacteria</taxon>
        <taxon>Bacillati</taxon>
        <taxon>Bacillota</taxon>
        <taxon>Bacilli</taxon>
        <taxon>Bacillales</taxon>
        <taxon>Paenibacillaceae</taxon>
        <taxon>Paenibacillus</taxon>
    </lineage>
</organism>
<evidence type="ECO:0000259" key="12">
    <source>
        <dbReference type="PROSITE" id="PS50880"/>
    </source>
</evidence>
<dbReference type="Pfam" id="PF01751">
    <property type="entry name" value="Toprim"/>
    <property type="match status" value="1"/>
</dbReference>
<dbReference type="Pfam" id="PF09397">
    <property type="entry name" value="FtsK_gamma"/>
    <property type="match status" value="1"/>
</dbReference>
<dbReference type="InterPro" id="IPR002543">
    <property type="entry name" value="FtsK_dom"/>
</dbReference>
<accession>A0A163GRU3</accession>
<dbReference type="GO" id="GO:0006265">
    <property type="term" value="P:DNA topological change"/>
    <property type="evidence" value="ECO:0007669"/>
    <property type="project" value="InterPro"/>
</dbReference>
<feature type="domain" description="Topo IA-type catalytic" evidence="14">
    <location>
        <begin position="157"/>
        <end position="606"/>
    </location>
</feature>
<dbReference type="RefSeq" id="WP_063477623.1">
    <property type="nucleotide sequence ID" value="NZ_JBCMWP010000019.1"/>
</dbReference>
<dbReference type="InterPro" id="IPR006171">
    <property type="entry name" value="TOPRIM_dom"/>
</dbReference>
<dbReference type="InterPro" id="IPR018541">
    <property type="entry name" value="Ftsk_gamma"/>
</dbReference>
<dbReference type="SMART" id="SM00437">
    <property type="entry name" value="TOP1Ac"/>
    <property type="match status" value="1"/>
</dbReference>
<evidence type="ECO:0000256" key="10">
    <source>
        <dbReference type="PROSITE-ProRule" id="PRU00289"/>
    </source>
</evidence>
<feature type="domain" description="FtsK" evidence="13">
    <location>
        <begin position="1128"/>
        <end position="1320"/>
    </location>
</feature>
<dbReference type="InterPro" id="IPR036390">
    <property type="entry name" value="WH_DNA-bd_sf"/>
</dbReference>
<dbReference type="CDD" id="cd00186">
    <property type="entry name" value="TOP1Ac"/>
    <property type="match status" value="1"/>
</dbReference>
<dbReference type="InterPro" id="IPR027417">
    <property type="entry name" value="P-loop_NTPase"/>
</dbReference>
<keyword evidence="8" id="KW-0238">DNA-binding</keyword>
<evidence type="ECO:0000256" key="3">
    <source>
        <dbReference type="ARBA" id="ARBA00022741"/>
    </source>
</evidence>
<evidence type="ECO:0000259" key="13">
    <source>
        <dbReference type="PROSITE" id="PS50901"/>
    </source>
</evidence>
<dbReference type="NCBIfam" id="NF005829">
    <property type="entry name" value="PRK07726.1"/>
    <property type="match status" value="1"/>
</dbReference>
<dbReference type="Proteomes" id="UP000076796">
    <property type="component" value="Unassembled WGS sequence"/>
</dbReference>
<feature type="region of interest" description="Disordered" evidence="11">
    <location>
        <begin position="869"/>
        <end position="892"/>
    </location>
</feature>
<dbReference type="Gene3D" id="1.10.460.10">
    <property type="entry name" value="Topoisomerase I, domain 2"/>
    <property type="match status" value="1"/>
</dbReference>
<protein>
    <recommendedName>
        <fullName evidence="17">DNA topoisomerase</fullName>
    </recommendedName>
</protein>
<dbReference type="GO" id="GO:0005524">
    <property type="term" value="F:ATP binding"/>
    <property type="evidence" value="ECO:0007669"/>
    <property type="project" value="UniProtKB-UniRule"/>
</dbReference>
<keyword evidence="16" id="KW-1185">Reference proteome</keyword>